<reference evidence="2" key="2">
    <citation type="submission" date="2022-05" db="EMBL/GenBank/DDBJ databases">
        <authorList>
            <consortium name="NCBI Pathogen Detection Project"/>
        </authorList>
    </citation>
    <scope>NUCLEOTIDE SEQUENCE</scope>
    <source>
        <strain evidence="2">CAV1698</strain>
    </source>
</reference>
<evidence type="ECO:0000313" key="3">
    <source>
        <dbReference type="Proteomes" id="UP000862426"/>
    </source>
</evidence>
<feature type="region of interest" description="Disordered" evidence="1">
    <location>
        <begin position="1"/>
        <end position="26"/>
    </location>
</feature>
<evidence type="ECO:0000313" key="2">
    <source>
        <dbReference type="EMBL" id="HCD1257674.1"/>
    </source>
</evidence>
<dbReference type="Proteomes" id="UP000862426">
    <property type="component" value="Unassembled WGS sequence"/>
</dbReference>
<dbReference type="AlphaFoldDB" id="A0A9C7QQN3"/>
<dbReference type="EMBL" id="DACYAJ020000037">
    <property type="protein sequence ID" value="HCD1257674.1"/>
    <property type="molecule type" value="Genomic_DNA"/>
</dbReference>
<gene>
    <name evidence="2" type="ORF">JD854_RS21780</name>
</gene>
<comment type="caution">
    <text evidence="2">The sequence shown here is derived from an EMBL/GenBank/DDBJ whole genome shotgun (WGS) entry which is preliminary data.</text>
</comment>
<organism evidence="2 3">
    <name type="scientific">Citrobacter amalonaticus</name>
    <dbReference type="NCBI Taxonomy" id="35703"/>
    <lineage>
        <taxon>Bacteria</taxon>
        <taxon>Pseudomonadati</taxon>
        <taxon>Pseudomonadota</taxon>
        <taxon>Gammaproteobacteria</taxon>
        <taxon>Enterobacterales</taxon>
        <taxon>Enterobacteriaceae</taxon>
        <taxon>Citrobacter</taxon>
    </lineage>
</organism>
<proteinExistence type="predicted"/>
<accession>A0A9C7QQN3</accession>
<reference evidence="2" key="1">
    <citation type="journal article" date="2018" name="Genome Biol.">
        <title>SKESA: strategic k-mer extension for scrupulous assemblies.</title>
        <authorList>
            <person name="Souvorov A."/>
            <person name="Agarwala R."/>
            <person name="Lipman D.J."/>
        </authorList>
    </citation>
    <scope>NUCLEOTIDE SEQUENCE</scope>
    <source>
        <strain evidence="2">CAV1698</strain>
    </source>
</reference>
<protein>
    <submittedName>
        <fullName evidence="2">Uncharacterized protein</fullName>
    </submittedName>
</protein>
<evidence type="ECO:0000256" key="1">
    <source>
        <dbReference type="SAM" id="MobiDB-lite"/>
    </source>
</evidence>
<sequence>MVQIADKRKGKERPGRPSIRRSPEYKAKLSAASDLLAAKMEEKRLAWEIK</sequence>
<name>A0A9C7QQN3_CITAM</name>